<reference evidence="2" key="1">
    <citation type="journal article" date="2022" name="Int. J. Mol. Sci.">
        <title>Draft Genome of Tanacetum Coccineum: Genomic Comparison of Closely Related Tanacetum-Family Plants.</title>
        <authorList>
            <person name="Yamashiro T."/>
            <person name="Shiraishi A."/>
            <person name="Nakayama K."/>
            <person name="Satake H."/>
        </authorList>
    </citation>
    <scope>NUCLEOTIDE SEQUENCE</scope>
</reference>
<evidence type="ECO:0000313" key="2">
    <source>
        <dbReference type="EMBL" id="GJS56849.1"/>
    </source>
</evidence>
<protein>
    <submittedName>
        <fullName evidence="2">Uncharacterized protein</fullName>
    </submittedName>
</protein>
<evidence type="ECO:0000256" key="1">
    <source>
        <dbReference type="SAM" id="MobiDB-lite"/>
    </source>
</evidence>
<feature type="region of interest" description="Disordered" evidence="1">
    <location>
        <begin position="117"/>
        <end position="175"/>
    </location>
</feature>
<sequence length="194" mass="21162">MKAFPDKQLIPETSSDQEAYEESFEGDDDTPPPGGGGTGSNSSEASKLIYGLTLEDNSGDWLSHPFDQAIKALKHNIDVRGEGTTAPCDICHLAKQTREPFPISEHSTTNLGEVVHLDQRRPNDGAETESEDGTNELSFMKGTEKDASDDESLGNPSEETNESTHTSHEDNIVEQSSILRATLTYKTSQVNQLH</sequence>
<proteinExistence type="predicted"/>
<accession>A0ABQ4WVB2</accession>
<organism evidence="2 3">
    <name type="scientific">Tanacetum coccineum</name>
    <dbReference type="NCBI Taxonomy" id="301880"/>
    <lineage>
        <taxon>Eukaryota</taxon>
        <taxon>Viridiplantae</taxon>
        <taxon>Streptophyta</taxon>
        <taxon>Embryophyta</taxon>
        <taxon>Tracheophyta</taxon>
        <taxon>Spermatophyta</taxon>
        <taxon>Magnoliopsida</taxon>
        <taxon>eudicotyledons</taxon>
        <taxon>Gunneridae</taxon>
        <taxon>Pentapetalae</taxon>
        <taxon>asterids</taxon>
        <taxon>campanulids</taxon>
        <taxon>Asterales</taxon>
        <taxon>Asteraceae</taxon>
        <taxon>Asteroideae</taxon>
        <taxon>Anthemideae</taxon>
        <taxon>Anthemidinae</taxon>
        <taxon>Tanacetum</taxon>
    </lineage>
</organism>
<comment type="caution">
    <text evidence="2">The sequence shown here is derived from an EMBL/GenBank/DDBJ whole genome shotgun (WGS) entry which is preliminary data.</text>
</comment>
<name>A0ABQ4WVB2_9ASTR</name>
<feature type="compositionally biased region" description="Acidic residues" evidence="1">
    <location>
        <begin position="18"/>
        <end position="30"/>
    </location>
</feature>
<dbReference type="Proteomes" id="UP001151760">
    <property type="component" value="Unassembled WGS sequence"/>
</dbReference>
<reference evidence="2" key="2">
    <citation type="submission" date="2022-01" db="EMBL/GenBank/DDBJ databases">
        <authorList>
            <person name="Yamashiro T."/>
            <person name="Shiraishi A."/>
            <person name="Satake H."/>
            <person name="Nakayama K."/>
        </authorList>
    </citation>
    <scope>NUCLEOTIDE SEQUENCE</scope>
</reference>
<evidence type="ECO:0000313" key="3">
    <source>
        <dbReference type="Proteomes" id="UP001151760"/>
    </source>
</evidence>
<keyword evidence="3" id="KW-1185">Reference proteome</keyword>
<gene>
    <name evidence="2" type="ORF">Tco_0651633</name>
</gene>
<feature type="region of interest" description="Disordered" evidence="1">
    <location>
        <begin position="1"/>
        <end position="44"/>
    </location>
</feature>
<dbReference type="EMBL" id="BQNB010008965">
    <property type="protein sequence ID" value="GJS56849.1"/>
    <property type="molecule type" value="Genomic_DNA"/>
</dbReference>